<keyword evidence="5" id="KW-1185">Reference proteome</keyword>
<reference evidence="4 5" key="1">
    <citation type="submission" date="2018-04" db="EMBL/GenBank/DDBJ databases">
        <title>Genome of Nocardioides gansuensis WSJ-1.</title>
        <authorList>
            <person name="Wu S."/>
            <person name="Wang G."/>
        </authorList>
    </citation>
    <scope>NUCLEOTIDE SEQUENCE [LARGE SCALE GENOMIC DNA]</scope>
    <source>
        <strain evidence="4 5">WSJ-1</strain>
    </source>
</reference>
<evidence type="ECO:0000313" key="4">
    <source>
        <dbReference type="EMBL" id="PVG82420.1"/>
    </source>
</evidence>
<keyword evidence="2" id="KW-0812">Transmembrane</keyword>
<dbReference type="OrthoDB" id="3791018at2"/>
<evidence type="ECO:0000256" key="1">
    <source>
        <dbReference type="SAM" id="MobiDB-lite"/>
    </source>
</evidence>
<dbReference type="InterPro" id="IPR028087">
    <property type="entry name" value="Tad_N"/>
</dbReference>
<dbReference type="EMBL" id="QDGZ01000005">
    <property type="protein sequence ID" value="PVG82420.1"/>
    <property type="molecule type" value="Genomic_DNA"/>
</dbReference>
<name>A0A2T8F9Q2_9ACTN</name>
<feature type="compositionally biased region" description="Basic residues" evidence="1">
    <location>
        <begin position="82"/>
        <end position="93"/>
    </location>
</feature>
<protein>
    <recommendedName>
        <fullName evidence="3">Putative Flp pilus-assembly TadG-like N-terminal domain-containing protein</fullName>
    </recommendedName>
</protein>
<dbReference type="InterPro" id="IPR021202">
    <property type="entry name" value="Rv3654c-like"/>
</dbReference>
<accession>A0A2T8F9Q2</accession>
<proteinExistence type="predicted"/>
<keyword evidence="2" id="KW-1133">Transmembrane helix</keyword>
<feature type="compositionally biased region" description="Low complexity" evidence="1">
    <location>
        <begin position="23"/>
        <end position="51"/>
    </location>
</feature>
<feature type="region of interest" description="Disordered" evidence="1">
    <location>
        <begin position="1"/>
        <end position="104"/>
    </location>
</feature>
<evidence type="ECO:0000313" key="5">
    <source>
        <dbReference type="Proteomes" id="UP000246018"/>
    </source>
</evidence>
<feature type="compositionally biased region" description="Basic residues" evidence="1">
    <location>
        <begin position="52"/>
        <end position="72"/>
    </location>
</feature>
<dbReference type="AlphaFoldDB" id="A0A2T8F9Q2"/>
<feature type="transmembrane region" description="Helical" evidence="2">
    <location>
        <begin position="136"/>
        <end position="161"/>
    </location>
</feature>
<gene>
    <name evidence="4" type="ORF">DDE18_13210</name>
</gene>
<sequence>MSSPCWASDDPTRRARGGDRGAGPRAAAAAVGHRRAGLAALRRSRPGACGRRVARGRARVRPGRRHRRRGRPRPSSGARGCRGLRRCRGRPGRRRDAQPGQGTGWPVLRAAGRVGLVHRHSARGGAVRDERGAATLLVVAATGLLLFVGLALSAVAGVVVAHRRAQAAADLAALAAATALKQGGPGCATAAEVAGANGGSLVSCALDGREATVEVRARGPRVAGRAVDPVARARAGPA</sequence>
<dbReference type="Pfam" id="PF13400">
    <property type="entry name" value="Tad"/>
    <property type="match status" value="1"/>
</dbReference>
<dbReference type="NCBIfam" id="TIGR03816">
    <property type="entry name" value="tadE_like_DECH"/>
    <property type="match status" value="1"/>
</dbReference>
<keyword evidence="2" id="KW-0472">Membrane</keyword>
<evidence type="ECO:0000256" key="2">
    <source>
        <dbReference type="SAM" id="Phobius"/>
    </source>
</evidence>
<feature type="compositionally biased region" description="Basic and acidic residues" evidence="1">
    <location>
        <begin position="10"/>
        <end position="19"/>
    </location>
</feature>
<comment type="caution">
    <text evidence="4">The sequence shown here is derived from an EMBL/GenBank/DDBJ whole genome shotgun (WGS) entry which is preliminary data.</text>
</comment>
<organism evidence="4 5">
    <name type="scientific">Nocardioides gansuensis</name>
    <dbReference type="NCBI Taxonomy" id="2138300"/>
    <lineage>
        <taxon>Bacteria</taxon>
        <taxon>Bacillati</taxon>
        <taxon>Actinomycetota</taxon>
        <taxon>Actinomycetes</taxon>
        <taxon>Propionibacteriales</taxon>
        <taxon>Nocardioidaceae</taxon>
        <taxon>Nocardioides</taxon>
    </lineage>
</organism>
<feature type="domain" description="Putative Flp pilus-assembly TadG-like N-terminal" evidence="3">
    <location>
        <begin position="132"/>
        <end position="179"/>
    </location>
</feature>
<evidence type="ECO:0000259" key="3">
    <source>
        <dbReference type="Pfam" id="PF13400"/>
    </source>
</evidence>
<dbReference type="Proteomes" id="UP000246018">
    <property type="component" value="Unassembled WGS sequence"/>
</dbReference>